<dbReference type="AlphaFoldDB" id="A0A832G8L0"/>
<evidence type="ECO:0008006" key="2">
    <source>
        <dbReference type="Google" id="ProtNLM"/>
    </source>
</evidence>
<gene>
    <name evidence="1" type="ORF">ENS56_14430</name>
</gene>
<proteinExistence type="predicted"/>
<protein>
    <recommendedName>
        <fullName evidence="2">DUF4412 domain-containing protein</fullName>
    </recommendedName>
</protein>
<accession>A0A832G8L0</accession>
<evidence type="ECO:0000313" key="1">
    <source>
        <dbReference type="EMBL" id="HGT49231.1"/>
    </source>
</evidence>
<name>A0A832G8L0_9BACT</name>
<sequence length="226" mass="25604">MKGLKMFTSTLKIVVLSFFIVAVVLDSTAVAQKTSLKPYGIKSGIIEYKYSGVRTGTSTLYFDDYGLKSAMKNNIKMEGKSDNGWIISLKDEQYIFDPAKSNEGIKMKNPLLEGFFEMQQSDFDKFVQEFYTKMGYKKVGTEKYAGKDCIAYKGDLGKILIWNGILLYTESNFAGISSKQEITSLKVNVPVDSKYFQIPKNIKFTEAPDFDDIDKMIEQESDDETE</sequence>
<reference evidence="1" key="1">
    <citation type="journal article" date="2020" name="mSystems">
        <title>Genome- and Community-Level Interaction Insights into Carbon Utilization and Element Cycling Functions of Hydrothermarchaeota in Hydrothermal Sediment.</title>
        <authorList>
            <person name="Zhou Z."/>
            <person name="Liu Y."/>
            <person name="Xu W."/>
            <person name="Pan J."/>
            <person name="Luo Z.H."/>
            <person name="Li M."/>
        </authorList>
    </citation>
    <scope>NUCLEOTIDE SEQUENCE [LARGE SCALE GENOMIC DNA]</scope>
    <source>
        <strain evidence="1">SpSt-500</strain>
    </source>
</reference>
<dbReference type="EMBL" id="DSVI01000027">
    <property type="protein sequence ID" value="HGT49231.1"/>
    <property type="molecule type" value="Genomic_DNA"/>
</dbReference>
<organism evidence="1">
    <name type="scientific">Ignavibacterium album</name>
    <dbReference type="NCBI Taxonomy" id="591197"/>
    <lineage>
        <taxon>Bacteria</taxon>
        <taxon>Pseudomonadati</taxon>
        <taxon>Ignavibacteriota</taxon>
        <taxon>Ignavibacteria</taxon>
        <taxon>Ignavibacteriales</taxon>
        <taxon>Ignavibacteriaceae</taxon>
        <taxon>Ignavibacterium</taxon>
    </lineage>
</organism>
<comment type="caution">
    <text evidence="1">The sequence shown here is derived from an EMBL/GenBank/DDBJ whole genome shotgun (WGS) entry which is preliminary data.</text>
</comment>